<organism evidence="1 2">
    <name type="scientific">Schaalia hyovaginalis</name>
    <dbReference type="NCBI Taxonomy" id="29316"/>
    <lineage>
        <taxon>Bacteria</taxon>
        <taxon>Bacillati</taxon>
        <taxon>Actinomycetota</taxon>
        <taxon>Actinomycetes</taxon>
        <taxon>Actinomycetales</taxon>
        <taxon>Actinomycetaceae</taxon>
        <taxon>Schaalia</taxon>
    </lineage>
</organism>
<name>A0A923IYR6_9ACTO</name>
<accession>A0A923IYR6</accession>
<dbReference type="RefSeq" id="WP_184453843.1">
    <property type="nucleotide sequence ID" value="NZ_JACHMK010000001.1"/>
</dbReference>
<dbReference type="Proteomes" id="UP000617426">
    <property type="component" value="Unassembled WGS sequence"/>
</dbReference>
<sequence>MLGSSSHAANWEAWSQWERPGQPGVAPAKEQLFWEASENRKGDWQMLADYVGEPVNGKGYANSGTRYASDPYWQSDPNCTGLLFDANLNSKPASLIAGQVFCGAYADWFSEVKQLVGILSEGNSKTAVASYTTGDAVPPADGIQIRTAESTPVKVPGRVDRFLTYGIDAAAVNCYNHRLDHTHPLLAFSYKDAKGVDHVLADKVDENGNIRDTAVVNGKLPAWLANPNGLPGGPSKALLQQGRAACNRHLLLER</sequence>
<keyword evidence="2" id="KW-1185">Reference proteome</keyword>
<evidence type="ECO:0000313" key="2">
    <source>
        <dbReference type="Proteomes" id="UP000617426"/>
    </source>
</evidence>
<gene>
    <name evidence="1" type="ORF">HD592_002030</name>
</gene>
<comment type="caution">
    <text evidence="1">The sequence shown here is derived from an EMBL/GenBank/DDBJ whole genome shotgun (WGS) entry which is preliminary data.</text>
</comment>
<reference evidence="1" key="1">
    <citation type="submission" date="2020-08" db="EMBL/GenBank/DDBJ databases">
        <title>Sequencing the genomes of 1000 actinobacteria strains.</title>
        <authorList>
            <person name="Klenk H.-P."/>
        </authorList>
    </citation>
    <scope>NUCLEOTIDE SEQUENCE</scope>
    <source>
        <strain evidence="1">DSM 10695</strain>
    </source>
</reference>
<evidence type="ECO:0000313" key="1">
    <source>
        <dbReference type="EMBL" id="MBB6335465.1"/>
    </source>
</evidence>
<dbReference type="AlphaFoldDB" id="A0A923IYR6"/>
<protein>
    <submittedName>
        <fullName evidence="1">Uncharacterized protein</fullName>
    </submittedName>
</protein>
<dbReference type="EMBL" id="JACHMK010000001">
    <property type="protein sequence ID" value="MBB6335465.1"/>
    <property type="molecule type" value="Genomic_DNA"/>
</dbReference>
<proteinExistence type="predicted"/>